<protein>
    <recommendedName>
        <fullName evidence="4">RRM domain-containing protein</fullName>
    </recommendedName>
</protein>
<dbReference type="GO" id="GO:0000398">
    <property type="term" value="P:mRNA splicing, via spliceosome"/>
    <property type="evidence" value="ECO:0007669"/>
    <property type="project" value="InterPro"/>
</dbReference>
<proteinExistence type="predicted"/>
<reference evidence="5 6" key="1">
    <citation type="submission" date="2019-09" db="EMBL/GenBank/DDBJ databases">
        <authorList>
            <person name="Brejova B."/>
        </authorList>
    </citation>
    <scope>NUCLEOTIDE SEQUENCE [LARGE SCALE GENOMIC DNA]</scope>
</reference>
<dbReference type="RefSeq" id="XP_031852387.1">
    <property type="nucleotide sequence ID" value="XM_031996496.1"/>
</dbReference>
<dbReference type="PANTHER" id="PTHR45880:SF1">
    <property type="entry name" value="RNA-BINDING MOTIF PROTEIN, X-LINKED 2"/>
    <property type="match status" value="1"/>
</dbReference>
<dbReference type="GO" id="GO:0071013">
    <property type="term" value="C:catalytic step 2 spliceosome"/>
    <property type="evidence" value="ECO:0007669"/>
    <property type="project" value="TreeGrafter"/>
</dbReference>
<organism evidence="5 6">
    <name type="scientific">Magnusiomyces paraingens</name>
    <dbReference type="NCBI Taxonomy" id="2606893"/>
    <lineage>
        <taxon>Eukaryota</taxon>
        <taxon>Fungi</taxon>
        <taxon>Dikarya</taxon>
        <taxon>Ascomycota</taxon>
        <taxon>Saccharomycotina</taxon>
        <taxon>Dipodascomycetes</taxon>
        <taxon>Dipodascales</taxon>
        <taxon>Dipodascaceae</taxon>
        <taxon>Magnusiomyces</taxon>
    </lineage>
</organism>
<dbReference type="InterPro" id="IPR051847">
    <property type="entry name" value="RNA_proc/Spliceosome_comp"/>
</dbReference>
<evidence type="ECO:0000256" key="3">
    <source>
        <dbReference type="SAM" id="MobiDB-lite"/>
    </source>
</evidence>
<dbReference type="SMART" id="SM00360">
    <property type="entry name" value="RRM"/>
    <property type="match status" value="1"/>
</dbReference>
<dbReference type="Pfam" id="PF00076">
    <property type="entry name" value="RRM_1"/>
    <property type="match status" value="1"/>
</dbReference>
<dbReference type="GeneID" id="43580596"/>
<keyword evidence="6" id="KW-1185">Reference proteome</keyword>
<dbReference type="EMBL" id="CABVLU010000002">
    <property type="protein sequence ID" value="VVT48432.1"/>
    <property type="molecule type" value="Genomic_DNA"/>
</dbReference>
<evidence type="ECO:0000313" key="6">
    <source>
        <dbReference type="Proteomes" id="UP000398389"/>
    </source>
</evidence>
<gene>
    <name evidence="5" type="ORF">SAPINGB_P001776</name>
</gene>
<dbReference type="SUPFAM" id="SSF54928">
    <property type="entry name" value="RNA-binding domain, RBD"/>
    <property type="match status" value="1"/>
</dbReference>
<feature type="region of interest" description="Disordered" evidence="3">
    <location>
        <begin position="155"/>
        <end position="187"/>
    </location>
</feature>
<name>A0A5E8BG74_9ASCO</name>
<dbReference type="GO" id="GO:0003723">
    <property type="term" value="F:RNA binding"/>
    <property type="evidence" value="ECO:0007669"/>
    <property type="project" value="UniProtKB-UniRule"/>
</dbReference>
<dbReference type="InterPro" id="IPR035979">
    <property type="entry name" value="RBD_domain_sf"/>
</dbReference>
<dbReference type="InterPro" id="IPR045844">
    <property type="entry name" value="RRM_Ist3-like"/>
</dbReference>
<dbReference type="AlphaFoldDB" id="A0A5E8BG74"/>
<feature type="compositionally biased region" description="Basic and acidic residues" evidence="3">
    <location>
        <begin position="165"/>
        <end position="175"/>
    </location>
</feature>
<feature type="domain" description="RRM" evidence="4">
    <location>
        <begin position="34"/>
        <end position="112"/>
    </location>
</feature>
<dbReference type="PANTHER" id="PTHR45880">
    <property type="entry name" value="RNA-BINDING MOTIF PROTEIN, X-LINKED 2"/>
    <property type="match status" value="1"/>
</dbReference>
<evidence type="ECO:0000256" key="2">
    <source>
        <dbReference type="PROSITE-ProRule" id="PRU00176"/>
    </source>
</evidence>
<dbReference type="GO" id="GO:0071011">
    <property type="term" value="C:precatalytic spliceosome"/>
    <property type="evidence" value="ECO:0007669"/>
    <property type="project" value="TreeGrafter"/>
</dbReference>
<dbReference type="GO" id="GO:0005686">
    <property type="term" value="C:U2 snRNP"/>
    <property type="evidence" value="ECO:0007669"/>
    <property type="project" value="TreeGrafter"/>
</dbReference>
<dbReference type="PROSITE" id="PS50102">
    <property type="entry name" value="RRM"/>
    <property type="match status" value="1"/>
</dbReference>
<dbReference type="Gene3D" id="3.30.70.330">
    <property type="match status" value="1"/>
</dbReference>
<dbReference type="InterPro" id="IPR000504">
    <property type="entry name" value="RRM_dom"/>
</dbReference>
<accession>A0A5E8BG74</accession>
<dbReference type="Proteomes" id="UP000398389">
    <property type="component" value="Unassembled WGS sequence"/>
</dbReference>
<evidence type="ECO:0000313" key="5">
    <source>
        <dbReference type="EMBL" id="VVT48432.1"/>
    </source>
</evidence>
<dbReference type="CDD" id="cd12411">
    <property type="entry name" value="RRM_ist3_like"/>
    <property type="match status" value="1"/>
</dbReference>
<evidence type="ECO:0000256" key="1">
    <source>
        <dbReference type="ARBA" id="ARBA00022884"/>
    </source>
</evidence>
<dbReference type="InterPro" id="IPR012677">
    <property type="entry name" value="Nucleotide-bd_a/b_plait_sf"/>
</dbReference>
<sequence>MNNIKHIEKLSRDELNAGVLNYQASWHWDYHHTAFVYFGGLSLSLTEGDILTIFSQYGSPVYVKLVRDKDTGKSKGFGFLKYADQRSTVLAVDNLNGTEILGRRLRVDHSEFDLKNDEEQEFDSVCRTVLEVTNSYDGEEVDIKGVLGEGIRRSDKTPKSILSDCKQDKREKEELDPMASYLSSKSR</sequence>
<keyword evidence="1 2" id="KW-0694">RNA-binding</keyword>
<dbReference type="OrthoDB" id="2573941at2759"/>
<evidence type="ECO:0000259" key="4">
    <source>
        <dbReference type="PROSITE" id="PS50102"/>
    </source>
</evidence>